<evidence type="ECO:0000256" key="4">
    <source>
        <dbReference type="ARBA" id="ARBA00022679"/>
    </source>
</evidence>
<evidence type="ECO:0000313" key="8">
    <source>
        <dbReference type="EMBL" id="AGA90120.1"/>
    </source>
</evidence>
<keyword evidence="9" id="KW-1185">Reference proteome</keyword>
<keyword evidence="4 7" id="KW-0808">Transferase</keyword>
<dbReference type="SUPFAM" id="SSF53448">
    <property type="entry name" value="Nucleotide-diphospho-sugar transferases"/>
    <property type="match status" value="1"/>
</dbReference>
<dbReference type="OrthoDB" id="9806837at2"/>
<dbReference type="CDD" id="cd02516">
    <property type="entry name" value="CDP-ME_synthetase"/>
    <property type="match status" value="1"/>
</dbReference>
<dbReference type="HAMAP" id="MF_00108">
    <property type="entry name" value="IspD"/>
    <property type="match status" value="1"/>
</dbReference>
<feature type="site" description="Transition state stabilizer" evidence="7">
    <location>
        <position position="19"/>
    </location>
</feature>
<evidence type="ECO:0000256" key="1">
    <source>
        <dbReference type="ARBA" id="ARBA00001282"/>
    </source>
</evidence>
<name>L0GXL7_9GAMM</name>
<accession>L0GXL7</accession>
<dbReference type="FunFam" id="3.90.550.10:FF:000003">
    <property type="entry name" value="2-C-methyl-D-erythritol 4-phosphate cytidylyltransferase"/>
    <property type="match status" value="1"/>
</dbReference>
<dbReference type="NCBIfam" id="TIGR00453">
    <property type="entry name" value="ispD"/>
    <property type="match status" value="1"/>
</dbReference>
<dbReference type="PATRIC" id="fig|765912.4.peg.1292"/>
<dbReference type="AlphaFoldDB" id="L0GXL7"/>
<dbReference type="eggNOG" id="COG1211">
    <property type="taxonomic scope" value="Bacteria"/>
</dbReference>
<dbReference type="InterPro" id="IPR018294">
    <property type="entry name" value="ISPD_synthase_CS"/>
</dbReference>
<comment type="pathway">
    <text evidence="2 7">Isoprenoid biosynthesis; isopentenyl diphosphate biosynthesis via DXP pathway; isopentenyl diphosphate from 1-deoxy-D-xylulose 5-phosphate: step 2/6.</text>
</comment>
<dbReference type="EMBL" id="CP003051">
    <property type="protein sequence ID" value="AGA90120.1"/>
    <property type="molecule type" value="Genomic_DNA"/>
</dbReference>
<dbReference type="InterPro" id="IPR034683">
    <property type="entry name" value="IspD/TarI"/>
</dbReference>
<dbReference type="Pfam" id="PF01128">
    <property type="entry name" value="IspD"/>
    <property type="match status" value="1"/>
</dbReference>
<evidence type="ECO:0000256" key="3">
    <source>
        <dbReference type="ARBA" id="ARBA00009789"/>
    </source>
</evidence>
<dbReference type="RefSeq" id="WP_015280264.1">
    <property type="nucleotide sequence ID" value="NC_019940.1"/>
</dbReference>
<evidence type="ECO:0000256" key="5">
    <source>
        <dbReference type="ARBA" id="ARBA00022695"/>
    </source>
</evidence>
<reference evidence="8 9" key="1">
    <citation type="submission" date="2011-09" db="EMBL/GenBank/DDBJ databases">
        <title>Complete sequence of chromosome of Thioflavicoccus mobilis 8321.</title>
        <authorList>
            <consortium name="US DOE Joint Genome Institute"/>
            <person name="Lucas S."/>
            <person name="Han J."/>
            <person name="Lapidus A."/>
            <person name="Cheng J.-F."/>
            <person name="Goodwin L."/>
            <person name="Pitluck S."/>
            <person name="Peters L."/>
            <person name="Ovchinnikova G."/>
            <person name="Lu M."/>
            <person name="Detter J.C."/>
            <person name="Han C."/>
            <person name="Tapia R."/>
            <person name="Land M."/>
            <person name="Hauser L."/>
            <person name="Kyrpides N."/>
            <person name="Ivanova N."/>
            <person name="Pagani I."/>
            <person name="Vogl K."/>
            <person name="Liu Z."/>
            <person name="Imhoff J."/>
            <person name="Thiel V."/>
            <person name="Frigaard N.-U."/>
            <person name="Bryant D."/>
            <person name="Woyke T."/>
        </authorList>
    </citation>
    <scope>NUCLEOTIDE SEQUENCE [LARGE SCALE GENOMIC DNA]</scope>
    <source>
        <strain evidence="8 9">8321</strain>
    </source>
</reference>
<dbReference type="UniPathway" id="UPA00056">
    <property type="reaction ID" value="UER00093"/>
</dbReference>
<dbReference type="PANTHER" id="PTHR32125:SF4">
    <property type="entry name" value="2-C-METHYL-D-ERYTHRITOL 4-PHOSPHATE CYTIDYLYLTRANSFERASE, CHLOROPLASTIC"/>
    <property type="match status" value="1"/>
</dbReference>
<dbReference type="Gene3D" id="3.90.550.10">
    <property type="entry name" value="Spore Coat Polysaccharide Biosynthesis Protein SpsA, Chain A"/>
    <property type="match status" value="1"/>
</dbReference>
<dbReference type="Proteomes" id="UP000010816">
    <property type="component" value="Chromosome"/>
</dbReference>
<dbReference type="InterPro" id="IPR029044">
    <property type="entry name" value="Nucleotide-diphossugar_trans"/>
</dbReference>
<dbReference type="PANTHER" id="PTHR32125">
    <property type="entry name" value="2-C-METHYL-D-ERYTHRITOL 4-PHOSPHATE CYTIDYLYLTRANSFERASE, CHLOROPLASTIC"/>
    <property type="match status" value="1"/>
</dbReference>
<comment type="function">
    <text evidence="7">Catalyzes the formation of 4-diphosphocytidyl-2-C-methyl-D-erythritol from CTP and 2-C-methyl-D-erythritol 4-phosphate (MEP).</text>
</comment>
<dbReference type="KEGG" id="tmb:Thimo_1325"/>
<evidence type="ECO:0000256" key="2">
    <source>
        <dbReference type="ARBA" id="ARBA00004787"/>
    </source>
</evidence>
<feature type="site" description="Positions MEP for the nucleophilic attack" evidence="7">
    <location>
        <position position="159"/>
    </location>
</feature>
<gene>
    <name evidence="7" type="primary">ispD</name>
    <name evidence="8" type="ORF">Thimo_1325</name>
</gene>
<evidence type="ECO:0000256" key="7">
    <source>
        <dbReference type="HAMAP-Rule" id="MF_00108"/>
    </source>
</evidence>
<dbReference type="STRING" id="765912.Thimo_1325"/>
<dbReference type="InterPro" id="IPR001228">
    <property type="entry name" value="IspD"/>
</dbReference>
<keyword evidence="5 7" id="KW-0548">Nucleotidyltransferase</keyword>
<evidence type="ECO:0000256" key="6">
    <source>
        <dbReference type="ARBA" id="ARBA00023229"/>
    </source>
</evidence>
<feature type="site" description="Transition state stabilizer" evidence="7">
    <location>
        <position position="26"/>
    </location>
</feature>
<feature type="site" description="Positions MEP for the nucleophilic attack" evidence="7">
    <location>
        <position position="215"/>
    </location>
</feature>
<evidence type="ECO:0000313" key="9">
    <source>
        <dbReference type="Proteomes" id="UP000010816"/>
    </source>
</evidence>
<protein>
    <recommendedName>
        <fullName evidence="7">2-C-methyl-D-erythritol 4-phosphate cytidylyltransferase</fullName>
        <ecNumber evidence="7">2.7.7.60</ecNumber>
    </recommendedName>
    <alternativeName>
        <fullName evidence="7">4-diphosphocytidyl-2C-methyl-D-erythritol synthase</fullName>
    </alternativeName>
    <alternativeName>
        <fullName evidence="7">MEP cytidylyltransferase</fullName>
        <shortName evidence="7">MCT</shortName>
    </alternativeName>
</protein>
<proteinExistence type="inferred from homology"/>
<comment type="catalytic activity">
    <reaction evidence="1 7">
        <text>2-C-methyl-D-erythritol 4-phosphate + CTP + H(+) = 4-CDP-2-C-methyl-D-erythritol + diphosphate</text>
        <dbReference type="Rhea" id="RHEA:13429"/>
        <dbReference type="ChEBI" id="CHEBI:15378"/>
        <dbReference type="ChEBI" id="CHEBI:33019"/>
        <dbReference type="ChEBI" id="CHEBI:37563"/>
        <dbReference type="ChEBI" id="CHEBI:57823"/>
        <dbReference type="ChEBI" id="CHEBI:58262"/>
        <dbReference type="EC" id="2.7.7.60"/>
    </reaction>
</comment>
<comment type="similarity">
    <text evidence="3 7">Belongs to the IspD/TarI cytidylyltransferase family. IspD subfamily.</text>
</comment>
<dbReference type="GO" id="GO:0019288">
    <property type="term" value="P:isopentenyl diphosphate biosynthetic process, methylerythritol 4-phosphate pathway"/>
    <property type="evidence" value="ECO:0007669"/>
    <property type="project" value="UniProtKB-UniRule"/>
</dbReference>
<dbReference type="EC" id="2.7.7.60" evidence="7"/>
<dbReference type="InterPro" id="IPR050088">
    <property type="entry name" value="IspD/TarI_cytidylyltransf_bact"/>
</dbReference>
<keyword evidence="6 7" id="KW-0414">Isoprene biosynthesis</keyword>
<sequence>MSDGGDLWAVVPAAGVGRRFGADIPKQYLPLAGRRVIDQSLAVLLAEPRLRGVVVALDPRDSFWPQSELADDPRVRRVAGGAERCHSVLNALEALAEMAGADDWVLVHDAARPCLRANDLARMIEILCDDPVGGILAVPVRDTMKQADDAGRIDATLARERLWHAFTPQMFRFGLLREAIAAALAAGVLVTDEAAAIERFGRAPRLVEGQADNIKITRPEDLPLAEFYLQQQGRIC</sequence>
<dbReference type="HOGENOM" id="CLU_061281_3_1_6"/>
<dbReference type="PROSITE" id="PS01295">
    <property type="entry name" value="ISPD"/>
    <property type="match status" value="1"/>
</dbReference>
<dbReference type="GO" id="GO:0050518">
    <property type="term" value="F:2-C-methyl-D-erythritol 4-phosphate cytidylyltransferase activity"/>
    <property type="evidence" value="ECO:0007669"/>
    <property type="project" value="UniProtKB-UniRule"/>
</dbReference>
<organism evidence="8 9">
    <name type="scientific">Thioflavicoccus mobilis 8321</name>
    <dbReference type="NCBI Taxonomy" id="765912"/>
    <lineage>
        <taxon>Bacteria</taxon>
        <taxon>Pseudomonadati</taxon>
        <taxon>Pseudomonadota</taxon>
        <taxon>Gammaproteobacteria</taxon>
        <taxon>Chromatiales</taxon>
        <taxon>Chromatiaceae</taxon>
        <taxon>Thioflavicoccus</taxon>
    </lineage>
</organism>